<feature type="region of interest" description="Disordered" evidence="1">
    <location>
        <begin position="62"/>
        <end position="125"/>
    </location>
</feature>
<evidence type="ECO:0000256" key="1">
    <source>
        <dbReference type="SAM" id="MobiDB-lite"/>
    </source>
</evidence>
<sequence>MCAHNPGSAPVDEGPSLPRSSQRIRDRNERDARVKAAIQAAAAAKTVSATQDAATTIVVSQSSSATVLEPEQQIEPTLSSPASKRLSKTPAKALAVPSVAGTSSLGVKARKPVVKTSSKTPIGTSVRTPVKVQGKTLRRDAAKELTYGRTSADKGKGRARNESPPTPVSTPYGSTSAAVSVSSFHAMVGMQLENDPVSTRSRLTQALGERQQEVPQEEVTAAPADLAADAVFGAHTIATTTSAALVAAVVAAVTAATADFALPDTAALLAPASAMLLPAVPEPMTGAITTHQVQPAASAETSEANSTVYSLSPSTPSLTTTDISADLHLQALFPPQSSTRQQPNQALVLLSPGHPSPALSVGFPEDGRLRELSDALYGFQEPEGDASTDDNAEETQMQAPVRCPLFTHGSDTKEISDNRIALLEKQRVLSHERRLKRKVDNDDDGHHSEEASRKSCKVRGGQCVETEINPIKDEIPQVGATPRFEHLVPDGIQMNEWIKQITDRLLADHMLSTGPSANPLSTVIYWMPRIPPADGLDQRAWGGQFQYWVIPVWPVCSSTDFSVVSAGRISPRPVTAPQSKSDSFVYHLRTTDVAHWLHISTQDLVAFLSLAHPKELEALNLYLNFRRELMLYIPFMPTVIQWAKNKVPLGPDDHMHKLFANIKALDDEHQRILTWQLHNSVLERRSNENLKNDPIPFFATLPLNAPYPFDRVQYRKDFHHETMAWHGFRRRQPTVKDFYEDPLRWFIAKDRPFENERSAILDMAKGLWDDAQGLATEEVERWKYRTGEKMEEDENIAAGRDMRYSPRGACVFAHEKTEGSSAGGKERDLIKTTAEEFVFEWRRDLDRVLRIHRSEAPAFILEADLQIMRSRNPDLSQVSPIEILQGPIPARKANSLHRLVMDHMANPHEEINWHPEGPAEQLPRWTRSRQQFSHPSSPWTPQQHSPPTLLPQALIQPHQPSQYELQYQLELQQQFERQQQLELQQMLQLLFEQSEQSRQSQQLDHHRQPQPLLQSPQIELPQSQPQLQQPQIEFPQSQAQQQLPPLPQLQQFQLQLPEIQLSPIQQQQLEQQQLPSIQLPQAQPLPQLPQPQFAPIQLQSQFPGVQEHLPLGQLPQQPQLLSSSEFQGYQQLPPLFPSLEGDGSNDFDYFFN</sequence>
<feature type="compositionally biased region" description="Polar residues" evidence="1">
    <location>
        <begin position="928"/>
        <end position="946"/>
    </location>
</feature>
<organism evidence="2 3">
    <name type="scientific">Entomortierella parvispora</name>
    <dbReference type="NCBI Taxonomy" id="205924"/>
    <lineage>
        <taxon>Eukaryota</taxon>
        <taxon>Fungi</taxon>
        <taxon>Fungi incertae sedis</taxon>
        <taxon>Mucoromycota</taxon>
        <taxon>Mortierellomycotina</taxon>
        <taxon>Mortierellomycetes</taxon>
        <taxon>Mortierellales</taxon>
        <taxon>Mortierellaceae</taxon>
        <taxon>Entomortierella</taxon>
    </lineage>
</organism>
<reference evidence="2" key="2">
    <citation type="journal article" date="2022" name="Microbiol. Resour. Announc.">
        <title>Whole-Genome Sequence of Entomortierella parvispora E1425, a Mucoromycotan Fungus Associated with Burkholderiaceae-Related Endosymbiotic Bacteria.</title>
        <authorList>
            <person name="Herlambang A."/>
            <person name="Guo Y."/>
            <person name="Takashima Y."/>
            <person name="Narisawa K."/>
            <person name="Ohta H."/>
            <person name="Nishizawa T."/>
        </authorList>
    </citation>
    <scope>NUCLEOTIDE SEQUENCE</scope>
    <source>
        <strain evidence="2">E1425</strain>
    </source>
</reference>
<proteinExistence type="predicted"/>
<feature type="region of interest" description="Disordered" evidence="1">
    <location>
        <begin position="140"/>
        <end position="175"/>
    </location>
</feature>
<evidence type="ECO:0000313" key="3">
    <source>
        <dbReference type="Proteomes" id="UP000827284"/>
    </source>
</evidence>
<dbReference type="EMBL" id="BQFW01000012">
    <property type="protein sequence ID" value="GJJ76517.1"/>
    <property type="molecule type" value="Genomic_DNA"/>
</dbReference>
<feature type="compositionally biased region" description="Basic and acidic residues" evidence="1">
    <location>
        <begin position="434"/>
        <end position="453"/>
    </location>
</feature>
<feature type="compositionally biased region" description="Polar residues" evidence="1">
    <location>
        <begin position="115"/>
        <end position="125"/>
    </location>
</feature>
<name>A0A9P3HHP4_9FUNG</name>
<dbReference type="AlphaFoldDB" id="A0A9P3HHP4"/>
<feature type="region of interest" description="Disordered" evidence="1">
    <location>
        <begin position="925"/>
        <end position="950"/>
    </location>
</feature>
<dbReference type="OrthoDB" id="2438557at2759"/>
<accession>A0A9P3HHP4</accession>
<feature type="compositionally biased region" description="Basic and acidic residues" evidence="1">
    <location>
        <begin position="23"/>
        <end position="32"/>
    </location>
</feature>
<reference evidence="2" key="1">
    <citation type="submission" date="2021-11" db="EMBL/GenBank/DDBJ databases">
        <authorList>
            <person name="Herlambang A."/>
            <person name="Guo Y."/>
            <person name="Takashima Y."/>
            <person name="Nishizawa T."/>
        </authorList>
    </citation>
    <scope>NUCLEOTIDE SEQUENCE</scope>
    <source>
        <strain evidence="2">E1425</strain>
    </source>
</reference>
<protein>
    <submittedName>
        <fullName evidence="2">Uncharacterized protein</fullName>
    </submittedName>
</protein>
<dbReference type="Proteomes" id="UP000827284">
    <property type="component" value="Unassembled WGS sequence"/>
</dbReference>
<feature type="region of interest" description="Disordered" evidence="1">
    <location>
        <begin position="434"/>
        <end position="456"/>
    </location>
</feature>
<feature type="region of interest" description="Disordered" evidence="1">
    <location>
        <begin position="1"/>
        <end position="32"/>
    </location>
</feature>
<feature type="compositionally biased region" description="Basic and acidic residues" evidence="1">
    <location>
        <begin position="151"/>
        <end position="161"/>
    </location>
</feature>
<comment type="caution">
    <text evidence="2">The sequence shown here is derived from an EMBL/GenBank/DDBJ whole genome shotgun (WGS) entry which is preliminary data.</text>
</comment>
<evidence type="ECO:0000313" key="2">
    <source>
        <dbReference type="EMBL" id="GJJ76517.1"/>
    </source>
</evidence>
<gene>
    <name evidence="2" type="ORF">EMPS_08876</name>
</gene>
<keyword evidence="3" id="KW-1185">Reference proteome</keyword>